<organism evidence="1 2">
    <name type="scientific">Leptospira weilii serovar Topaz str. LT2116</name>
    <dbReference type="NCBI Taxonomy" id="1088540"/>
    <lineage>
        <taxon>Bacteria</taxon>
        <taxon>Pseudomonadati</taxon>
        <taxon>Spirochaetota</taxon>
        <taxon>Spirochaetia</taxon>
        <taxon>Leptospirales</taxon>
        <taxon>Leptospiraceae</taxon>
        <taxon>Leptospira</taxon>
    </lineage>
</organism>
<accession>M3G1P2</accession>
<reference evidence="1 2" key="1">
    <citation type="submission" date="2013-01" db="EMBL/GenBank/DDBJ databases">
        <authorList>
            <person name="Harkins D.M."/>
            <person name="Durkin A.S."/>
            <person name="Brinkac L.M."/>
            <person name="Haft D.H."/>
            <person name="Selengut J.D."/>
            <person name="Sanka R."/>
            <person name="DePew J."/>
            <person name="Purushe J."/>
            <person name="Tulsiani S.M."/>
            <person name="Graham G.C."/>
            <person name="Burns M.-A."/>
            <person name="Dohnt M.F."/>
            <person name="Smythe L.D."/>
            <person name="McKay D.B."/>
            <person name="Craig S.B."/>
            <person name="Vinetz J.M."/>
            <person name="Sutton G.G."/>
            <person name="Nierman W.C."/>
            <person name="Fouts D.E."/>
        </authorList>
    </citation>
    <scope>NUCLEOTIDE SEQUENCE [LARGE SCALE GENOMIC DNA]</scope>
    <source>
        <strain evidence="1 2">LT2116</strain>
    </source>
</reference>
<sequence>MIIYFIITLTIKKRFTKSVSKDLQSGFEYFRSEHLSVQVKIRFCETGIGTRC</sequence>
<proteinExistence type="predicted"/>
<protein>
    <submittedName>
        <fullName evidence="1">Uncharacterized protein</fullName>
    </submittedName>
</protein>
<gene>
    <name evidence="1" type="ORF">LEP1GSC188_1851</name>
</gene>
<name>M3G1P2_9LEPT</name>
<comment type="caution">
    <text evidence="1">The sequence shown here is derived from an EMBL/GenBank/DDBJ whole genome shotgun (WGS) entry which is preliminary data.</text>
</comment>
<dbReference type="AlphaFoldDB" id="M3G1P2"/>
<dbReference type="Proteomes" id="UP000011770">
    <property type="component" value="Unassembled WGS sequence"/>
</dbReference>
<evidence type="ECO:0000313" key="1">
    <source>
        <dbReference type="EMBL" id="EMF79859.1"/>
    </source>
</evidence>
<evidence type="ECO:0000313" key="2">
    <source>
        <dbReference type="Proteomes" id="UP000011770"/>
    </source>
</evidence>
<dbReference type="EMBL" id="AHOR02000075">
    <property type="protein sequence ID" value="EMF79859.1"/>
    <property type="molecule type" value="Genomic_DNA"/>
</dbReference>